<dbReference type="PANTHER" id="PTHR10102">
    <property type="entry name" value="DNA-DIRECTED RNA POLYMERASE, MITOCHONDRIAL"/>
    <property type="match status" value="1"/>
</dbReference>
<dbReference type="FunFam" id="1.10.150.20:FF:000027">
    <property type="entry name" value="DNA-directed RNA polymerase"/>
    <property type="match status" value="1"/>
</dbReference>
<keyword evidence="6 14" id="KW-0808">Transferase</keyword>
<dbReference type="InterPro" id="IPR020568">
    <property type="entry name" value="Ribosomal_Su5_D2-typ_SF"/>
</dbReference>
<dbReference type="InterPro" id="IPR037159">
    <property type="entry name" value="RNA_POL_N_sf"/>
</dbReference>
<evidence type="ECO:0000256" key="15">
    <source>
        <dbReference type="SAM" id="Coils"/>
    </source>
</evidence>
<dbReference type="FunFam" id="1.10.287.260:FF:000001">
    <property type="entry name" value="DNA-directed RNA polymerase"/>
    <property type="match status" value="1"/>
</dbReference>
<evidence type="ECO:0000256" key="9">
    <source>
        <dbReference type="ARBA" id="ARBA00022840"/>
    </source>
</evidence>
<evidence type="ECO:0000256" key="12">
    <source>
        <dbReference type="ARBA" id="ARBA00023186"/>
    </source>
</evidence>
<dbReference type="SUPFAM" id="SSF54211">
    <property type="entry name" value="Ribosomal protein S5 domain 2-like"/>
    <property type="match status" value="2"/>
</dbReference>
<dbReference type="InParanoid" id="A0A3Q7H7Q7"/>
<dbReference type="CDD" id="cd16927">
    <property type="entry name" value="HATPase_Hsp90-like"/>
    <property type="match status" value="1"/>
</dbReference>
<dbReference type="Gene3D" id="3.40.50.11260">
    <property type="match status" value="1"/>
</dbReference>
<dbReference type="FunFam" id="1.20.120.790:FF:000001">
    <property type="entry name" value="Heat shock protein 90 alpha"/>
    <property type="match status" value="1"/>
</dbReference>
<dbReference type="FunFam" id="3.30.565.10:FF:000024">
    <property type="entry name" value="heat shock protein 90-5, chloroplastic"/>
    <property type="match status" value="1"/>
</dbReference>
<evidence type="ECO:0000256" key="6">
    <source>
        <dbReference type="ARBA" id="ARBA00022679"/>
    </source>
</evidence>
<dbReference type="GO" id="GO:0006457">
    <property type="term" value="P:protein folding"/>
    <property type="evidence" value="ECO:0000318"/>
    <property type="project" value="GO_Central"/>
</dbReference>
<evidence type="ECO:0000256" key="8">
    <source>
        <dbReference type="ARBA" id="ARBA00022741"/>
    </source>
</evidence>
<accession>A0A3Q7H7Q7</accession>
<dbReference type="SUPFAM" id="SSF56672">
    <property type="entry name" value="DNA/RNA polymerases"/>
    <property type="match status" value="1"/>
</dbReference>
<evidence type="ECO:0000256" key="3">
    <source>
        <dbReference type="ARBA" id="ARBA00009493"/>
    </source>
</evidence>
<comment type="catalytic activity">
    <reaction evidence="13 14">
        <text>RNA(n) + a ribonucleoside 5'-triphosphate = RNA(n+1) + diphosphate</text>
        <dbReference type="Rhea" id="RHEA:21248"/>
        <dbReference type="Rhea" id="RHEA-COMP:14527"/>
        <dbReference type="Rhea" id="RHEA-COMP:17342"/>
        <dbReference type="ChEBI" id="CHEBI:33019"/>
        <dbReference type="ChEBI" id="CHEBI:61557"/>
        <dbReference type="ChEBI" id="CHEBI:140395"/>
        <dbReference type="EC" id="2.7.7.6"/>
    </reaction>
</comment>
<dbReference type="Proteomes" id="UP000004994">
    <property type="component" value="Chromosome 5"/>
</dbReference>
<dbReference type="PROSITE" id="PS00489">
    <property type="entry name" value="RNA_POL_PHAGE_2"/>
    <property type="match status" value="1"/>
</dbReference>
<reference evidence="18" key="1">
    <citation type="journal article" date="2012" name="Nature">
        <title>The tomato genome sequence provides insights into fleshy fruit evolution.</title>
        <authorList>
            <consortium name="Tomato Genome Consortium"/>
        </authorList>
    </citation>
    <scope>NUCLEOTIDE SEQUENCE [LARGE SCALE GENOMIC DNA]</scope>
    <source>
        <strain evidence="18">cv. Heinz 1706</strain>
    </source>
</reference>
<dbReference type="Gene3D" id="3.30.565.10">
    <property type="entry name" value="Histidine kinase-like ATPase, C-terminal domain"/>
    <property type="match status" value="1"/>
</dbReference>
<dbReference type="PRINTS" id="PR00775">
    <property type="entry name" value="HEATSHOCK90"/>
</dbReference>
<dbReference type="GO" id="GO:0000428">
    <property type="term" value="C:DNA-directed RNA polymerase complex"/>
    <property type="evidence" value="ECO:0007669"/>
    <property type="project" value="UniProtKB-KW"/>
</dbReference>
<evidence type="ECO:0000259" key="17">
    <source>
        <dbReference type="SMART" id="SM01311"/>
    </source>
</evidence>
<sequence length="1799" mass="204232">MAPVVSRSLTSSPMASVPYSPSFVLGSGSTNRVCLKTTFLPRNNIKNGFLQSGLRWKQDKRDVGVVVRCEASAVAEKEASETSGETHEYQAEVSRLMDLIVHSLYSHKEVFLRELVRVNFFPNALVEVFMMLGNCLIEYPLSLYVVLLTSDSSLDSNASDALDKLRFLSLTEPSLLGDSSELEIRIKPDPDNGTVTITDTGIGMTKEELIDCLGTIAQSGTSKFLKALKENKDLGADNGLIGQFGVGFYSAFLVAQKVVVSTKSPRSDKQFVWEAEADSSSYVIREETNPENLLTRGTQITLYLRDDDKYEYCEPKKIQDLVKNYSQFVSFPIYTWQEKSRTIEEEKKMTKKTKTEKYFDWELTNETKPIWGEVEFRSVLYIPGMAPLNNEDVVNPKTKNIRLYVKRVFISDDFDGELNKVMRFVLSGRQRECIVLHPSFKQYKFKLMPKWLWVPVKVQCPFFPNQLMLVLCISVSEVRIMRKRLVRKTFDMIQDLSESENKEDYKKFWENFGKFVKLGCIEDTGNHKRITPLLRFFSSKSEEELISLDDYVENMGENQKAIYYLATDSLQSARTAPFLEKLVQKGIEVLYLVEPIDEVAIQNLQTYKEKKFVDISKEDLELDDDDEVKDREAKQEYNLLCDWIKQQLGDKVAKVQVSKRLSSSPCVLVSGKFGWSANMERLMRAQTLGDTSTLEFMRGRRILEVNPDHPIIKDLNAACRKSPDSSDAKRAVELLFDTALISSGFTPDSPAELGGKIYEMMAMALGGRWGRFEEEETEASEETSIESDASSAEVVEPQVVEPSDFPTKDPLNMWRYISKQVYSRKLRNTHDSDFLGFAQSFRKTRPLQGLCEEGYRNPNLGVSQSSIFSRVNGKSRCLDGMCEDSCRNHYLGFSESSIFSRVKGDFRVCGSLGVLRSYGSAAEAIASTSEEDIDEIQELIEEMNKENEALKTNLQPKQPKTVGGMGIGKYNLLRRRQIKVETEAWEDAAKEYQELLMDMCEQKLAPNLPYIKSLFLGWFEPLKDAIAAEQKLCDEGKNRGAYAPFFDQLPAEMMAVITMHKLMGLLMTGGGSGSARVVQAASHIGEAIEHEARIHRFLEKTKKNALDGSLEETAGDIMKERERLRKKVKILMKKQKLQQVRKIVKQQDDEKPWGQDNLVKVGCRLIQILIETAYIQPPNDQLEDCPPDIRPAFMHTLKTVDTVKGSRRYGVIQCDPLVRKGLDKTARHMVIPYMPMLVPPQNWSGLVCRSSLVFQYDRGAYLFLPSYIMRTHGAKQQREAVKRVPKKQLEPVFQALDTLGNTKWRVNKRVLGILDRIWASGGRLADLVDREDVPLPEEPDTENEEEIKKWKWKVKAAKKENCERHSQRCDIELKLAVARKMKDEEGFYYPHNLDFRGRAYPMHPYLNHLGSDLCRGILEFSEGRPLGKSGLRWLKIHLANVYGGGVDKLSCEGRAAFSENHVEDIFDSADRPLEGRRWWLGAEDPFQCLATCISISEALRSPSPETSISHMPIHQDGSCNGLQHYAALGRDKLGAAAVNLVAGDKPADVYSGIAARVLDIMKRDADKDPATDPNVMRARLLINQVDRKLVKQTVMTSVYGVTYIGARDQIKRRLKERGAIEDDNELFAAACYAAKTTLTALGEMFEAARSIMSWLGDCAKIIAMENQPVRWTTPLGLPVVQPYRKLGRHLVMVKRQRTAFPPNFVHSLDGSHMMMTAIACKEAGLSFAGVHDSYWTHASDVDQMNKILREKFVELYDAPILENLLESFQQSFPDLQFPPLPERGDFDLREVLESPYFFN</sequence>
<dbReference type="GO" id="GO:0005829">
    <property type="term" value="C:cytosol"/>
    <property type="evidence" value="ECO:0000318"/>
    <property type="project" value="GO_Central"/>
</dbReference>
<dbReference type="Gene3D" id="1.10.1320.10">
    <property type="entry name" value="DNA-directed RNA polymerase, N-terminal domain"/>
    <property type="match status" value="1"/>
</dbReference>
<evidence type="ECO:0000256" key="16">
    <source>
        <dbReference type="SAM" id="MobiDB-lite"/>
    </source>
</evidence>
<comment type="similarity">
    <text evidence="3 14">Belongs to the phage and mitochondrial RNA polymerase family.</text>
</comment>
<dbReference type="SUPFAM" id="SSF110942">
    <property type="entry name" value="HSP90 C-terminal domain"/>
    <property type="match status" value="1"/>
</dbReference>
<keyword evidence="9" id="KW-0067">ATP-binding</keyword>
<dbReference type="Gene3D" id="1.20.120.790">
    <property type="entry name" value="Heat shock protein 90, C-terminal domain"/>
    <property type="match status" value="1"/>
</dbReference>
<feature type="region of interest" description="Disordered" evidence="16">
    <location>
        <begin position="774"/>
        <end position="797"/>
    </location>
</feature>
<evidence type="ECO:0000256" key="11">
    <source>
        <dbReference type="ARBA" id="ARBA00023163"/>
    </source>
</evidence>
<organism evidence="18">
    <name type="scientific">Solanum lycopersicum</name>
    <name type="common">Tomato</name>
    <name type="synonym">Lycopersicon esculentum</name>
    <dbReference type="NCBI Taxonomy" id="4081"/>
    <lineage>
        <taxon>Eukaryota</taxon>
        <taxon>Viridiplantae</taxon>
        <taxon>Streptophyta</taxon>
        <taxon>Embryophyta</taxon>
        <taxon>Tracheophyta</taxon>
        <taxon>Spermatophyta</taxon>
        <taxon>Magnoliopsida</taxon>
        <taxon>eudicotyledons</taxon>
        <taxon>Gunneridae</taxon>
        <taxon>Pentapetalae</taxon>
        <taxon>asterids</taxon>
        <taxon>lamiids</taxon>
        <taxon>Solanales</taxon>
        <taxon>Solanaceae</taxon>
        <taxon>Solanoideae</taxon>
        <taxon>Solaneae</taxon>
        <taxon>Solanum</taxon>
        <taxon>Solanum subgen. Lycopersicon</taxon>
    </lineage>
</organism>
<dbReference type="InterPro" id="IPR020575">
    <property type="entry name" value="Hsp90_N"/>
</dbReference>
<dbReference type="SMART" id="SM01311">
    <property type="entry name" value="RPOL_N"/>
    <property type="match status" value="1"/>
</dbReference>
<comment type="function">
    <text evidence="1 14">DNA-dependent RNA polymerase catalyzes the transcription of DNA into RNA using the four ribonucleoside triphosphates as substrates.</text>
</comment>
<dbReference type="GO" id="GO:0009570">
    <property type="term" value="C:chloroplast stroma"/>
    <property type="evidence" value="ECO:0000318"/>
    <property type="project" value="GO_Central"/>
</dbReference>
<keyword evidence="10" id="KW-0809">Transit peptide</keyword>
<dbReference type="InterPro" id="IPR037196">
    <property type="entry name" value="HSP90_C"/>
</dbReference>
<dbReference type="Gene3D" id="3.30.230.80">
    <property type="match status" value="1"/>
</dbReference>
<reference evidence="18" key="2">
    <citation type="submission" date="2019-01" db="UniProtKB">
        <authorList>
            <consortium name="EnsemblPlants"/>
        </authorList>
    </citation>
    <scope>IDENTIFICATION</scope>
    <source>
        <strain evidence="18">cv. Heinz 1706</strain>
    </source>
</reference>
<dbReference type="InterPro" id="IPR002092">
    <property type="entry name" value="DNA-dir_Rpol_phage-type"/>
</dbReference>
<dbReference type="Pfam" id="PF00183">
    <property type="entry name" value="HSP90"/>
    <property type="match status" value="3"/>
</dbReference>
<dbReference type="GO" id="GO:0034605">
    <property type="term" value="P:cellular response to heat"/>
    <property type="evidence" value="ECO:0000318"/>
    <property type="project" value="GO_Central"/>
</dbReference>
<dbReference type="InterPro" id="IPR029262">
    <property type="entry name" value="RPOL_N"/>
</dbReference>
<dbReference type="InterPro" id="IPR046950">
    <property type="entry name" value="DNA-dir_Rpol_C_phage-type"/>
</dbReference>
<evidence type="ECO:0000256" key="2">
    <source>
        <dbReference type="ARBA" id="ARBA00008239"/>
    </source>
</evidence>
<feature type="compositionally biased region" description="Acidic residues" evidence="16">
    <location>
        <begin position="774"/>
        <end position="785"/>
    </location>
</feature>
<dbReference type="Gramene" id="Solyc05g010660.3.1">
    <property type="protein sequence ID" value="Solyc05g010660.3.1"/>
    <property type="gene ID" value="Solyc05g010660.3"/>
</dbReference>
<dbReference type="GO" id="GO:0005524">
    <property type="term" value="F:ATP binding"/>
    <property type="evidence" value="ECO:0000318"/>
    <property type="project" value="GO_Central"/>
</dbReference>
<keyword evidence="11 14" id="KW-0804">Transcription</keyword>
<dbReference type="GO" id="GO:0051082">
    <property type="term" value="F:unfolded protein binding"/>
    <property type="evidence" value="ECO:0000318"/>
    <property type="project" value="GO_Central"/>
</dbReference>
<dbReference type="PANTHER" id="PTHR10102:SF27">
    <property type="entry name" value="DNA-DIRECTED RNA POLYMERASE 1B, MITOCHONDRIAL"/>
    <property type="match status" value="1"/>
</dbReference>
<dbReference type="Pfam" id="PF00940">
    <property type="entry name" value="RNA_pol"/>
    <property type="match status" value="1"/>
</dbReference>
<dbReference type="GO" id="GO:0006351">
    <property type="term" value="P:DNA-templated transcription"/>
    <property type="evidence" value="ECO:0007669"/>
    <property type="project" value="InterPro"/>
</dbReference>
<dbReference type="Pfam" id="PF14700">
    <property type="entry name" value="RPOL_N"/>
    <property type="match status" value="1"/>
</dbReference>
<proteinExistence type="inferred from homology"/>
<evidence type="ECO:0000313" key="19">
    <source>
        <dbReference type="Proteomes" id="UP000004994"/>
    </source>
</evidence>
<dbReference type="InterPro" id="IPR024075">
    <property type="entry name" value="DNA-dir_RNA_pol_helix_hairp_sf"/>
</dbReference>
<dbReference type="GO" id="GO:0050821">
    <property type="term" value="P:protein stabilization"/>
    <property type="evidence" value="ECO:0000318"/>
    <property type="project" value="GO_Central"/>
</dbReference>
<dbReference type="PROSITE" id="PS00900">
    <property type="entry name" value="RNA_POL_PHAGE_1"/>
    <property type="match status" value="1"/>
</dbReference>
<dbReference type="STRING" id="4081.A0A3Q7H7Q7"/>
<evidence type="ECO:0000256" key="5">
    <source>
        <dbReference type="ARBA" id="ARBA00022478"/>
    </source>
</evidence>
<evidence type="ECO:0000256" key="14">
    <source>
        <dbReference type="RuleBase" id="RU003805"/>
    </source>
</evidence>
<dbReference type="GO" id="GO:0032991">
    <property type="term" value="C:protein-containing complex"/>
    <property type="evidence" value="ECO:0000318"/>
    <property type="project" value="GO_Central"/>
</dbReference>
<feature type="domain" description="DNA-directed RNA polymerase N-terminal" evidence="17">
    <location>
        <begin position="975"/>
        <end position="1301"/>
    </location>
</feature>
<keyword evidence="7 14" id="KW-0548">Nucleotidyltransferase</keyword>
<dbReference type="FunFam" id="1.10.1320.10:FF:000001">
    <property type="entry name" value="DNA-directed RNA polymerase"/>
    <property type="match status" value="1"/>
</dbReference>
<dbReference type="FunFam" id="1.10.287.280:FF:000001">
    <property type="entry name" value="DNA-directed RNA polymerase"/>
    <property type="match status" value="1"/>
</dbReference>
<protein>
    <recommendedName>
        <fullName evidence="4 14">DNA-directed RNA polymerase</fullName>
        <ecNumber evidence="4 14">2.7.7.6</ecNumber>
    </recommendedName>
</protein>
<evidence type="ECO:0000256" key="7">
    <source>
        <dbReference type="ARBA" id="ARBA00022695"/>
    </source>
</evidence>
<feature type="coiled-coil region" evidence="15">
    <location>
        <begin position="926"/>
        <end position="953"/>
    </location>
</feature>
<dbReference type="EC" id="2.7.7.6" evidence="4 14"/>
<dbReference type="GO" id="GO:0140662">
    <property type="term" value="F:ATP-dependent protein folding chaperone"/>
    <property type="evidence" value="ECO:0007669"/>
    <property type="project" value="InterPro"/>
</dbReference>
<evidence type="ECO:0000313" key="18">
    <source>
        <dbReference type="EnsemblPlants" id="Solyc05g010660.3.1"/>
    </source>
</evidence>
<dbReference type="PROSITE" id="PS00298">
    <property type="entry name" value="HSP90"/>
    <property type="match status" value="1"/>
</dbReference>
<dbReference type="Gene3D" id="1.10.287.280">
    <property type="match status" value="1"/>
</dbReference>
<keyword evidence="8" id="KW-0547">Nucleotide-binding</keyword>
<evidence type="ECO:0000256" key="13">
    <source>
        <dbReference type="ARBA" id="ARBA00048552"/>
    </source>
</evidence>
<evidence type="ECO:0000256" key="10">
    <source>
        <dbReference type="ARBA" id="ARBA00022946"/>
    </source>
</evidence>
<dbReference type="PaxDb" id="4081-Solyc05g010660.2.1"/>
<dbReference type="InterPro" id="IPR001404">
    <property type="entry name" value="Hsp90_fam"/>
</dbReference>
<comment type="similarity">
    <text evidence="2">Belongs to the heat shock protein 90 family.</text>
</comment>
<dbReference type="EnsemblPlants" id="Solyc05g010660.3.1">
    <property type="protein sequence ID" value="Solyc05g010660.3.1"/>
    <property type="gene ID" value="Solyc05g010660.3"/>
</dbReference>
<dbReference type="GO" id="GO:0003677">
    <property type="term" value="F:DNA binding"/>
    <property type="evidence" value="ECO:0007669"/>
    <property type="project" value="InterPro"/>
</dbReference>
<dbReference type="Gene3D" id="1.10.150.20">
    <property type="entry name" value="5' to 3' exonuclease, C-terminal subdomain"/>
    <property type="match status" value="1"/>
</dbReference>
<keyword evidence="15" id="KW-0175">Coiled coil</keyword>
<evidence type="ECO:0000256" key="4">
    <source>
        <dbReference type="ARBA" id="ARBA00012418"/>
    </source>
</evidence>
<dbReference type="InterPro" id="IPR036890">
    <property type="entry name" value="HATPase_C_sf"/>
</dbReference>
<dbReference type="GO" id="GO:0003899">
    <property type="term" value="F:DNA-directed RNA polymerase activity"/>
    <property type="evidence" value="ECO:0007669"/>
    <property type="project" value="UniProtKB-EC"/>
</dbReference>
<dbReference type="FunFam" id="3.40.50.11260:FF:000005">
    <property type="entry name" value="Heat shock protein 90"/>
    <property type="match status" value="1"/>
</dbReference>
<dbReference type="Pfam" id="PF13589">
    <property type="entry name" value="HATPase_c_3"/>
    <property type="match status" value="1"/>
</dbReference>
<dbReference type="GO" id="GO:0016887">
    <property type="term" value="F:ATP hydrolysis activity"/>
    <property type="evidence" value="ECO:0000318"/>
    <property type="project" value="GO_Central"/>
</dbReference>
<dbReference type="Gene3D" id="1.10.287.260">
    <property type="match status" value="1"/>
</dbReference>
<keyword evidence="19" id="KW-1185">Reference proteome</keyword>
<dbReference type="GO" id="GO:0005886">
    <property type="term" value="C:plasma membrane"/>
    <property type="evidence" value="ECO:0000318"/>
    <property type="project" value="GO_Central"/>
</dbReference>
<keyword evidence="12" id="KW-0143">Chaperone</keyword>
<evidence type="ECO:0000256" key="1">
    <source>
        <dbReference type="ARBA" id="ARBA00004026"/>
    </source>
</evidence>
<dbReference type="GO" id="GO:0048471">
    <property type="term" value="C:perinuclear region of cytoplasm"/>
    <property type="evidence" value="ECO:0000318"/>
    <property type="project" value="GO_Central"/>
</dbReference>
<dbReference type="InterPro" id="IPR019805">
    <property type="entry name" value="Heat_shock_protein_90_CS"/>
</dbReference>
<dbReference type="InterPro" id="IPR043502">
    <property type="entry name" value="DNA/RNA_pol_sf"/>
</dbReference>
<keyword evidence="5 14" id="KW-0240">DNA-directed RNA polymerase</keyword>
<name>A0A3Q7H7Q7_SOLLC</name>
<dbReference type="SUPFAM" id="SSF55874">
    <property type="entry name" value="ATPase domain of HSP90 chaperone/DNA topoisomerase II/histidine kinase"/>
    <property type="match status" value="2"/>
</dbReference>